<protein>
    <recommendedName>
        <fullName evidence="11">AI-2E family transporter</fullName>
    </recommendedName>
</protein>
<keyword evidence="7 9" id="KW-0472">Membrane</keyword>
<feature type="region of interest" description="Disordered" evidence="8">
    <location>
        <begin position="239"/>
        <end position="261"/>
    </location>
</feature>
<evidence type="ECO:0000256" key="4">
    <source>
        <dbReference type="ARBA" id="ARBA00022475"/>
    </source>
</evidence>
<gene>
    <name evidence="10" type="ORF">SDC9_122762</name>
</gene>
<dbReference type="AlphaFoldDB" id="A0A645CFV9"/>
<proteinExistence type="inferred from homology"/>
<dbReference type="PANTHER" id="PTHR21716:SF53">
    <property type="entry name" value="PERMEASE PERM-RELATED"/>
    <property type="match status" value="1"/>
</dbReference>
<keyword evidence="5 9" id="KW-0812">Transmembrane</keyword>
<evidence type="ECO:0000256" key="2">
    <source>
        <dbReference type="ARBA" id="ARBA00009773"/>
    </source>
</evidence>
<keyword evidence="4" id="KW-1003">Cell membrane</keyword>
<accession>A0A645CFV9</accession>
<evidence type="ECO:0000256" key="8">
    <source>
        <dbReference type="SAM" id="MobiDB-lite"/>
    </source>
</evidence>
<feature type="transmembrane region" description="Helical" evidence="9">
    <location>
        <begin position="160"/>
        <end position="178"/>
    </location>
</feature>
<dbReference type="InterPro" id="IPR002549">
    <property type="entry name" value="AI-2E-like"/>
</dbReference>
<dbReference type="EMBL" id="VSSQ01026845">
    <property type="protein sequence ID" value="MPM75768.1"/>
    <property type="molecule type" value="Genomic_DNA"/>
</dbReference>
<feature type="compositionally biased region" description="Basic and acidic residues" evidence="8">
    <location>
        <begin position="248"/>
        <end position="261"/>
    </location>
</feature>
<feature type="transmembrane region" description="Helical" evidence="9">
    <location>
        <begin position="134"/>
        <end position="153"/>
    </location>
</feature>
<evidence type="ECO:0000313" key="10">
    <source>
        <dbReference type="EMBL" id="MPM75768.1"/>
    </source>
</evidence>
<dbReference type="Pfam" id="PF01594">
    <property type="entry name" value="AI-2E_transport"/>
    <property type="match status" value="1"/>
</dbReference>
<feature type="transmembrane region" description="Helical" evidence="9">
    <location>
        <begin position="190"/>
        <end position="223"/>
    </location>
</feature>
<sequence>MDQLSAYYEDLSSLITNQVLPQAQQLMSAVGGGVVSALGFLKNLLIGIIVSVYLLATKERCAAHCRKLVCGLFRPFQATWIFRAVGTADRIFSGFVRGKLLDSLIIGILCFVFSSIFNFPYAPLVSVIVGVTNIIPFFGPFLGAIPSLFLILLDSPIKALYFLIFILALQQVDGNIIGPKILGDRTGLSSLWVIIAILVGGSFFGVPGMFFAVPVFACFNTFVDFCINCRLKKRGMPTSVSAYQGKTPKPEEKTPKDSGKL</sequence>
<evidence type="ECO:0000256" key="3">
    <source>
        <dbReference type="ARBA" id="ARBA00022448"/>
    </source>
</evidence>
<dbReference type="GO" id="GO:0005886">
    <property type="term" value="C:plasma membrane"/>
    <property type="evidence" value="ECO:0007669"/>
    <property type="project" value="UniProtKB-SubCell"/>
</dbReference>
<dbReference type="GO" id="GO:0055085">
    <property type="term" value="P:transmembrane transport"/>
    <property type="evidence" value="ECO:0007669"/>
    <property type="project" value="TreeGrafter"/>
</dbReference>
<keyword evidence="3" id="KW-0813">Transport</keyword>
<comment type="subcellular location">
    <subcellularLocation>
        <location evidence="1">Cell membrane</location>
        <topology evidence="1">Multi-pass membrane protein</topology>
    </subcellularLocation>
</comment>
<evidence type="ECO:0000256" key="9">
    <source>
        <dbReference type="SAM" id="Phobius"/>
    </source>
</evidence>
<comment type="similarity">
    <text evidence="2">Belongs to the autoinducer-2 exporter (AI-2E) (TC 2.A.86) family.</text>
</comment>
<keyword evidence="6 9" id="KW-1133">Transmembrane helix</keyword>
<feature type="transmembrane region" description="Helical" evidence="9">
    <location>
        <begin position="100"/>
        <end position="122"/>
    </location>
</feature>
<evidence type="ECO:0000256" key="5">
    <source>
        <dbReference type="ARBA" id="ARBA00022692"/>
    </source>
</evidence>
<evidence type="ECO:0000256" key="7">
    <source>
        <dbReference type="ARBA" id="ARBA00023136"/>
    </source>
</evidence>
<evidence type="ECO:0000256" key="1">
    <source>
        <dbReference type="ARBA" id="ARBA00004651"/>
    </source>
</evidence>
<name>A0A645CFV9_9ZZZZ</name>
<organism evidence="10">
    <name type="scientific">bioreactor metagenome</name>
    <dbReference type="NCBI Taxonomy" id="1076179"/>
    <lineage>
        <taxon>unclassified sequences</taxon>
        <taxon>metagenomes</taxon>
        <taxon>ecological metagenomes</taxon>
    </lineage>
</organism>
<reference evidence="10" key="1">
    <citation type="submission" date="2019-08" db="EMBL/GenBank/DDBJ databases">
        <authorList>
            <person name="Kucharzyk K."/>
            <person name="Murdoch R.W."/>
            <person name="Higgins S."/>
            <person name="Loffler F."/>
        </authorList>
    </citation>
    <scope>NUCLEOTIDE SEQUENCE</scope>
</reference>
<feature type="transmembrane region" description="Helical" evidence="9">
    <location>
        <begin position="34"/>
        <end position="56"/>
    </location>
</feature>
<dbReference type="PANTHER" id="PTHR21716">
    <property type="entry name" value="TRANSMEMBRANE PROTEIN"/>
    <property type="match status" value="1"/>
</dbReference>
<evidence type="ECO:0000256" key="6">
    <source>
        <dbReference type="ARBA" id="ARBA00022989"/>
    </source>
</evidence>
<evidence type="ECO:0008006" key="11">
    <source>
        <dbReference type="Google" id="ProtNLM"/>
    </source>
</evidence>
<comment type="caution">
    <text evidence="10">The sequence shown here is derived from an EMBL/GenBank/DDBJ whole genome shotgun (WGS) entry which is preliminary data.</text>
</comment>